<feature type="transmembrane region" description="Helical" evidence="7">
    <location>
        <begin position="164"/>
        <end position="183"/>
    </location>
</feature>
<feature type="transmembrane region" description="Helical" evidence="7">
    <location>
        <begin position="204"/>
        <end position="230"/>
    </location>
</feature>
<keyword evidence="4 7" id="KW-0472">Membrane</keyword>
<comment type="subcellular location">
    <subcellularLocation>
        <location evidence="1">Membrane</location>
        <topology evidence="1">Multi-pass membrane protein</topology>
    </subcellularLocation>
</comment>
<dbReference type="STRING" id="420778.A0A1S8BF83"/>
<feature type="transmembrane region" description="Helical" evidence="7">
    <location>
        <begin position="250"/>
        <end position="275"/>
    </location>
</feature>
<dbReference type="InterPro" id="IPR049326">
    <property type="entry name" value="Rhodopsin_dom_fungi"/>
</dbReference>
<dbReference type="Proteomes" id="UP000190776">
    <property type="component" value="Unassembled WGS sequence"/>
</dbReference>
<feature type="region of interest" description="Disordered" evidence="6">
    <location>
        <begin position="352"/>
        <end position="373"/>
    </location>
</feature>
<evidence type="ECO:0000256" key="3">
    <source>
        <dbReference type="ARBA" id="ARBA00022989"/>
    </source>
</evidence>
<evidence type="ECO:0000256" key="6">
    <source>
        <dbReference type="SAM" id="MobiDB-lite"/>
    </source>
</evidence>
<dbReference type="InterPro" id="IPR052337">
    <property type="entry name" value="SAT4-like"/>
</dbReference>
<reference evidence="9 10" key="1">
    <citation type="submission" date="2017-01" db="EMBL/GenBank/DDBJ databases">
        <title>Draft genome sequence of Diplodia seriata F98.1, a fungal species involved in grapevine trunk diseases.</title>
        <authorList>
            <person name="Robert-Siegwald G."/>
            <person name="Vallet J."/>
            <person name="Abou-Mansour E."/>
            <person name="Xu J."/>
            <person name="Rey P."/>
            <person name="Bertsch C."/>
            <person name="Rego C."/>
            <person name="Larignon P."/>
            <person name="Fontaine F."/>
            <person name="Lebrun M.-H."/>
        </authorList>
    </citation>
    <scope>NUCLEOTIDE SEQUENCE [LARGE SCALE GENOMIC DNA]</scope>
    <source>
        <strain evidence="9 10">F98.1</strain>
    </source>
</reference>
<comment type="similarity">
    <text evidence="5">Belongs to the SAT4 family.</text>
</comment>
<dbReference type="AlphaFoldDB" id="A0A1S8BF83"/>
<protein>
    <recommendedName>
        <fullName evidence="8">Rhodopsin domain-containing protein</fullName>
    </recommendedName>
</protein>
<name>A0A1S8BF83_9PEZI</name>
<dbReference type="GO" id="GO:0016020">
    <property type="term" value="C:membrane"/>
    <property type="evidence" value="ECO:0007669"/>
    <property type="project" value="UniProtKB-SubCell"/>
</dbReference>
<feature type="transmembrane region" description="Helical" evidence="7">
    <location>
        <begin position="327"/>
        <end position="350"/>
    </location>
</feature>
<accession>A0A1S8BF83</accession>
<keyword evidence="3 7" id="KW-1133">Transmembrane helix</keyword>
<dbReference type="PANTHER" id="PTHR33048">
    <property type="entry name" value="PTH11-LIKE INTEGRAL MEMBRANE PROTEIN (AFU_ORTHOLOGUE AFUA_5G11245)"/>
    <property type="match status" value="1"/>
</dbReference>
<feature type="domain" description="Rhodopsin" evidence="8">
    <location>
        <begin position="85"/>
        <end position="345"/>
    </location>
</feature>
<gene>
    <name evidence="9" type="ORF">BK809_0003343</name>
</gene>
<evidence type="ECO:0000256" key="5">
    <source>
        <dbReference type="ARBA" id="ARBA00038359"/>
    </source>
</evidence>
<dbReference type="EMBL" id="MSZU01000080">
    <property type="protein sequence ID" value="OMP86174.1"/>
    <property type="molecule type" value="Genomic_DNA"/>
</dbReference>
<evidence type="ECO:0000256" key="1">
    <source>
        <dbReference type="ARBA" id="ARBA00004141"/>
    </source>
</evidence>
<evidence type="ECO:0000256" key="7">
    <source>
        <dbReference type="SAM" id="Phobius"/>
    </source>
</evidence>
<sequence>MSYHRLPHRSTSGSALIGSPPATENDFWIVKGMLRAVHLDGKLDAEKGYSLLPKRPDDYQYEEKRAPIIAGMSVCIFVMVSVTVARLAVRLFRTGVRWGADDWMLIPGAIMAIAYPAIQIAMVVHGGGGKHSWDVTYAEYNDFNWVRRPISQTPYFPPSLLQPYQLGVKILFFTSVGIIKISITLFNRRLTSMTSRIWRYFNDFFLFLLTAYTLLALFWTCFQCNPPAAMWDKVYSGKLATMPTCWSTKVISNVLSIMHVVMDFCLLTTPIIVLWKVKLPTGTKIRLYVVFSMGAVSAIGSVLRQLAQEKISLDVTWGYTGILTWTLVDLTFGLLTASLPVLVGLLPSSWRSMSGNRSRSHSRPYGGGSAIDGAGRGYQLSGTTAAGTTMQSRTATGGSGSTGSKGGGRASDEGGILVEEEFELTFHNVKPNKVFDEEGGGGVEVGRGKR</sequence>
<feature type="transmembrane region" description="Helical" evidence="7">
    <location>
        <begin position="287"/>
        <end position="307"/>
    </location>
</feature>
<evidence type="ECO:0000313" key="9">
    <source>
        <dbReference type="EMBL" id="OMP86174.1"/>
    </source>
</evidence>
<keyword evidence="2 7" id="KW-0812">Transmembrane</keyword>
<comment type="caution">
    <text evidence="9">The sequence shown here is derived from an EMBL/GenBank/DDBJ whole genome shotgun (WGS) entry which is preliminary data.</text>
</comment>
<evidence type="ECO:0000313" key="10">
    <source>
        <dbReference type="Proteomes" id="UP000190776"/>
    </source>
</evidence>
<feature type="transmembrane region" description="Helical" evidence="7">
    <location>
        <begin position="68"/>
        <end position="92"/>
    </location>
</feature>
<dbReference type="OrthoDB" id="5429740at2759"/>
<feature type="transmembrane region" description="Helical" evidence="7">
    <location>
        <begin position="104"/>
        <end position="124"/>
    </location>
</feature>
<feature type="compositionally biased region" description="Gly residues" evidence="6">
    <location>
        <begin position="397"/>
        <end position="409"/>
    </location>
</feature>
<dbReference type="PANTHER" id="PTHR33048:SF129">
    <property type="entry name" value="INTEGRAL MEMBRANE PROTEIN-RELATED"/>
    <property type="match status" value="1"/>
</dbReference>
<evidence type="ECO:0000256" key="2">
    <source>
        <dbReference type="ARBA" id="ARBA00022692"/>
    </source>
</evidence>
<dbReference type="Pfam" id="PF20684">
    <property type="entry name" value="Fung_rhodopsin"/>
    <property type="match status" value="1"/>
</dbReference>
<feature type="region of interest" description="Disordered" evidence="6">
    <location>
        <begin position="386"/>
        <end position="412"/>
    </location>
</feature>
<proteinExistence type="inferred from homology"/>
<evidence type="ECO:0000256" key="4">
    <source>
        <dbReference type="ARBA" id="ARBA00023136"/>
    </source>
</evidence>
<organism evidence="9 10">
    <name type="scientific">Diplodia seriata</name>
    <dbReference type="NCBI Taxonomy" id="420778"/>
    <lineage>
        <taxon>Eukaryota</taxon>
        <taxon>Fungi</taxon>
        <taxon>Dikarya</taxon>
        <taxon>Ascomycota</taxon>
        <taxon>Pezizomycotina</taxon>
        <taxon>Dothideomycetes</taxon>
        <taxon>Dothideomycetes incertae sedis</taxon>
        <taxon>Botryosphaeriales</taxon>
        <taxon>Botryosphaeriaceae</taxon>
        <taxon>Diplodia</taxon>
    </lineage>
</organism>
<evidence type="ECO:0000259" key="8">
    <source>
        <dbReference type="Pfam" id="PF20684"/>
    </source>
</evidence>